<dbReference type="InterPro" id="IPR000210">
    <property type="entry name" value="BTB/POZ_dom"/>
</dbReference>
<evidence type="ECO:0000313" key="2">
    <source>
        <dbReference type="EMBL" id="CDM32989.1"/>
    </source>
</evidence>
<dbReference type="OrthoDB" id="6359816at2759"/>
<feature type="domain" description="BTB" evidence="1">
    <location>
        <begin position="27"/>
        <end position="89"/>
    </location>
</feature>
<dbReference type="EMBL" id="HG792016">
    <property type="protein sequence ID" value="CDM32989.1"/>
    <property type="molecule type" value="Genomic_DNA"/>
</dbReference>
<evidence type="ECO:0000259" key="1">
    <source>
        <dbReference type="PROSITE" id="PS50097"/>
    </source>
</evidence>
<dbReference type="Pfam" id="PF00651">
    <property type="entry name" value="BTB"/>
    <property type="match status" value="1"/>
</dbReference>
<dbReference type="PANTHER" id="PTHR47843">
    <property type="entry name" value="BTB DOMAIN-CONTAINING PROTEIN-RELATED"/>
    <property type="match status" value="1"/>
</dbReference>
<reference evidence="2" key="1">
    <citation type="journal article" date="2014" name="Nat. Commun.">
        <title>Multiple recent horizontal transfers of a large genomic region in cheese making fungi.</title>
        <authorList>
            <person name="Cheeseman K."/>
            <person name="Ropars J."/>
            <person name="Renault P."/>
            <person name="Dupont J."/>
            <person name="Gouzy J."/>
            <person name="Branca A."/>
            <person name="Abraham A.L."/>
            <person name="Ceppi M."/>
            <person name="Conseiller E."/>
            <person name="Debuchy R."/>
            <person name="Malagnac F."/>
            <person name="Goarin A."/>
            <person name="Silar P."/>
            <person name="Lacoste S."/>
            <person name="Sallet E."/>
            <person name="Bensimon A."/>
            <person name="Giraud T."/>
            <person name="Brygoo Y."/>
        </authorList>
    </citation>
    <scope>NUCLEOTIDE SEQUENCE [LARGE SCALE GENOMIC DNA]</scope>
    <source>
        <strain evidence="2">FM164</strain>
    </source>
</reference>
<evidence type="ECO:0000313" key="3">
    <source>
        <dbReference type="Proteomes" id="UP000030686"/>
    </source>
</evidence>
<dbReference type="Gene3D" id="3.30.710.10">
    <property type="entry name" value="Potassium Channel Kv1.1, Chain A"/>
    <property type="match status" value="1"/>
</dbReference>
<protein>
    <submittedName>
        <fullName evidence="2">BTB/POZ fold</fullName>
    </submittedName>
</protein>
<proteinExistence type="predicted"/>
<name>W6QFN2_PENRF</name>
<accession>W6QFN2</accession>
<sequence>MSNTSSSQPQRIINRVSERCRERGDYTDFKIMCDGVDFGVHKVILCSQSPIFRAACTGNFRATADSTYQMTDESIPVVKKMLDYLYTGDYSELIDDSPTDVSPNVPLLSISALRLHAQLFALGDKYCIPELCDAAMGKYLNRTVGHFDPFEYLDSIPDVFFSPFSNSKGLKEFAVCLSRDKLGFHLRDTSVRAKYDSIAAQVPEFVKEMLDTFFDAPLLGDCENCGLRRPMSVLQVRCRKCGRGKDMSHSRRGFKDW</sequence>
<dbReference type="SUPFAM" id="SSF54695">
    <property type="entry name" value="POZ domain"/>
    <property type="match status" value="1"/>
</dbReference>
<dbReference type="STRING" id="1365484.W6QFN2"/>
<dbReference type="CDD" id="cd18186">
    <property type="entry name" value="BTB_POZ_ZBTB_KLHL-like"/>
    <property type="match status" value="1"/>
</dbReference>
<dbReference type="PANTHER" id="PTHR47843:SF5">
    <property type="entry name" value="BTB_POZ DOMAIN PROTEIN"/>
    <property type="match status" value="1"/>
</dbReference>
<dbReference type="Proteomes" id="UP000030686">
    <property type="component" value="Unassembled WGS sequence"/>
</dbReference>
<dbReference type="OMA" id="CEFASVQ"/>
<dbReference type="AlphaFoldDB" id="W6QFN2"/>
<dbReference type="PROSITE" id="PS50097">
    <property type="entry name" value="BTB"/>
    <property type="match status" value="1"/>
</dbReference>
<gene>
    <name evidence="2" type="ORF">PROQFM164_S02g003140</name>
</gene>
<keyword evidence="3" id="KW-1185">Reference proteome</keyword>
<organism evidence="2 3">
    <name type="scientific">Penicillium roqueforti (strain FM164)</name>
    <dbReference type="NCBI Taxonomy" id="1365484"/>
    <lineage>
        <taxon>Eukaryota</taxon>
        <taxon>Fungi</taxon>
        <taxon>Dikarya</taxon>
        <taxon>Ascomycota</taxon>
        <taxon>Pezizomycotina</taxon>
        <taxon>Eurotiomycetes</taxon>
        <taxon>Eurotiomycetidae</taxon>
        <taxon>Eurotiales</taxon>
        <taxon>Aspergillaceae</taxon>
        <taxon>Penicillium</taxon>
    </lineage>
</organism>
<dbReference type="InterPro" id="IPR011333">
    <property type="entry name" value="SKP1/BTB/POZ_sf"/>
</dbReference>
<dbReference type="SMART" id="SM00225">
    <property type="entry name" value="BTB"/>
    <property type="match status" value="1"/>
</dbReference>